<dbReference type="STRING" id="28885.EI16_10830"/>
<name>A0A066ZTD6_HYDMR</name>
<dbReference type="SUPFAM" id="SSF52343">
    <property type="entry name" value="Ferredoxin reductase-like, C-terminal NADP-linked domain"/>
    <property type="match status" value="1"/>
</dbReference>
<feature type="domain" description="2Fe-2S ferredoxin-type" evidence="2">
    <location>
        <begin position="4"/>
        <end position="94"/>
    </location>
</feature>
<comment type="cofactor">
    <cofactor evidence="1">
        <name>[2Fe-2S] cluster</name>
        <dbReference type="ChEBI" id="CHEBI:190135"/>
    </cofactor>
</comment>
<sequence>MNKNKCRVTTTEGKEFVSEGSMSILDSALGAGFIFEYSCKNGQCGVCKTTLLDGDVEEIAPQQSLTKQEKQQGMILSCCCEPVSDILIDAEDLSALHGIEIKTLPARISSIQQMSPDIVEVVLRLPPTADFNFLEGQYLDVIGPNGVRRSYSIASSSSQKEITLLIKKVEGGVLSQYWFFDARENDLVRIEGPKGTFFIRDLGKSLLFLGTGTGIAPVISMLQALDEKEGFVQTHPIRVFWGNRFKEDFVLCPKFKRLDVDFVKVLSRQDDVWVFETGYVQDVALTKVSDLNNLQVYACGSNEMIQSAKRKFFDSGLPEKNFFSDAFVQSL</sequence>
<dbReference type="InterPro" id="IPR001709">
    <property type="entry name" value="Flavoprot_Pyr_Nucl_cyt_Rdtase"/>
</dbReference>
<dbReference type="Pfam" id="PF00111">
    <property type="entry name" value="Fer2"/>
    <property type="match status" value="1"/>
</dbReference>
<dbReference type="Pfam" id="PF00970">
    <property type="entry name" value="FAD_binding_6"/>
    <property type="match status" value="1"/>
</dbReference>
<dbReference type="PANTHER" id="PTHR47354">
    <property type="entry name" value="NADH OXIDOREDUCTASE HCR"/>
    <property type="match status" value="1"/>
</dbReference>
<accession>A0A066ZTD6</accession>
<protein>
    <submittedName>
        <fullName evidence="4">Oxidoreductase</fullName>
    </submittedName>
</protein>
<dbReference type="EMBL" id="JMIU01000001">
    <property type="protein sequence ID" value="KDN96732.1"/>
    <property type="molecule type" value="Genomic_DNA"/>
</dbReference>
<dbReference type="InterPro" id="IPR001041">
    <property type="entry name" value="2Fe-2S_ferredoxin-type"/>
</dbReference>
<dbReference type="PROSITE" id="PS51384">
    <property type="entry name" value="FAD_FR"/>
    <property type="match status" value="1"/>
</dbReference>
<dbReference type="InterPro" id="IPR050415">
    <property type="entry name" value="MRET"/>
</dbReference>
<dbReference type="Pfam" id="PF00175">
    <property type="entry name" value="NAD_binding_1"/>
    <property type="match status" value="1"/>
</dbReference>
<evidence type="ECO:0000313" key="4">
    <source>
        <dbReference type="EMBL" id="KDN96732.1"/>
    </source>
</evidence>
<organism evidence="4 5">
    <name type="scientific">Hydrogenovibrio marinus</name>
    <dbReference type="NCBI Taxonomy" id="28885"/>
    <lineage>
        <taxon>Bacteria</taxon>
        <taxon>Pseudomonadati</taxon>
        <taxon>Pseudomonadota</taxon>
        <taxon>Gammaproteobacteria</taxon>
        <taxon>Thiotrichales</taxon>
        <taxon>Piscirickettsiaceae</taxon>
        <taxon>Hydrogenovibrio</taxon>
    </lineage>
</organism>
<dbReference type="PRINTS" id="PR00410">
    <property type="entry name" value="PHEHYDRXLASE"/>
</dbReference>
<dbReference type="Proteomes" id="UP000027341">
    <property type="component" value="Unassembled WGS sequence"/>
</dbReference>
<dbReference type="InterPro" id="IPR039261">
    <property type="entry name" value="FNR_nucleotide-bd"/>
</dbReference>
<dbReference type="SUPFAM" id="SSF54292">
    <property type="entry name" value="2Fe-2S ferredoxin-like"/>
    <property type="match status" value="1"/>
</dbReference>
<gene>
    <name evidence="4" type="ORF">EI16_10830</name>
</gene>
<dbReference type="GO" id="GO:0016491">
    <property type="term" value="F:oxidoreductase activity"/>
    <property type="evidence" value="ECO:0007669"/>
    <property type="project" value="InterPro"/>
</dbReference>
<dbReference type="AlphaFoldDB" id="A0A066ZTD6"/>
<dbReference type="InterPro" id="IPR036010">
    <property type="entry name" value="2Fe-2S_ferredoxin-like_sf"/>
</dbReference>
<keyword evidence="5" id="KW-1185">Reference proteome</keyword>
<evidence type="ECO:0000313" key="5">
    <source>
        <dbReference type="Proteomes" id="UP000027341"/>
    </source>
</evidence>
<dbReference type="PRINTS" id="PR00371">
    <property type="entry name" value="FPNCR"/>
</dbReference>
<dbReference type="Gene3D" id="3.10.20.30">
    <property type="match status" value="1"/>
</dbReference>
<dbReference type="InterPro" id="IPR017927">
    <property type="entry name" value="FAD-bd_FR_type"/>
</dbReference>
<comment type="caution">
    <text evidence="4">The sequence shown here is derived from an EMBL/GenBank/DDBJ whole genome shotgun (WGS) entry which is preliminary data.</text>
</comment>
<evidence type="ECO:0000256" key="1">
    <source>
        <dbReference type="ARBA" id="ARBA00034078"/>
    </source>
</evidence>
<proteinExistence type="predicted"/>
<dbReference type="SUPFAM" id="SSF63380">
    <property type="entry name" value="Riboflavin synthase domain-like"/>
    <property type="match status" value="1"/>
</dbReference>
<dbReference type="PROSITE" id="PS00197">
    <property type="entry name" value="2FE2S_FER_1"/>
    <property type="match status" value="1"/>
</dbReference>
<dbReference type="PANTHER" id="PTHR47354:SF5">
    <property type="entry name" value="PROTEIN RFBI"/>
    <property type="match status" value="1"/>
</dbReference>
<feature type="domain" description="FAD-binding FR-type" evidence="3">
    <location>
        <begin position="101"/>
        <end position="200"/>
    </location>
</feature>
<dbReference type="CDD" id="cd00207">
    <property type="entry name" value="fer2"/>
    <property type="match status" value="1"/>
</dbReference>
<dbReference type="RefSeq" id="WP_029907704.1">
    <property type="nucleotide sequence ID" value="NZ_AP020335.1"/>
</dbReference>
<dbReference type="GO" id="GO:0051537">
    <property type="term" value="F:2 iron, 2 sulfur cluster binding"/>
    <property type="evidence" value="ECO:0007669"/>
    <property type="project" value="InterPro"/>
</dbReference>
<evidence type="ECO:0000259" key="3">
    <source>
        <dbReference type="PROSITE" id="PS51384"/>
    </source>
</evidence>
<dbReference type="InterPro" id="IPR001433">
    <property type="entry name" value="OxRdtase_FAD/NAD-bd"/>
</dbReference>
<dbReference type="PROSITE" id="PS51085">
    <property type="entry name" value="2FE2S_FER_2"/>
    <property type="match status" value="1"/>
</dbReference>
<dbReference type="InterPro" id="IPR012675">
    <property type="entry name" value="Beta-grasp_dom_sf"/>
</dbReference>
<reference evidence="4 5" key="1">
    <citation type="submission" date="2014-04" db="EMBL/GenBank/DDBJ databases">
        <title>Draft genome sequence of Hydrogenovibrio marinus MH-110, a model organism for aerobic H2 metabolism.</title>
        <authorList>
            <person name="Cha H.J."/>
            <person name="Jo B.H."/>
            <person name="Hwang B.H."/>
        </authorList>
    </citation>
    <scope>NUCLEOTIDE SEQUENCE [LARGE SCALE GENOMIC DNA]</scope>
    <source>
        <strain evidence="4 5">MH-110</strain>
    </source>
</reference>
<dbReference type="Gene3D" id="3.40.50.80">
    <property type="entry name" value="Nucleotide-binding domain of ferredoxin-NADP reductase (FNR) module"/>
    <property type="match status" value="1"/>
</dbReference>
<dbReference type="InterPro" id="IPR008333">
    <property type="entry name" value="Cbr1-like_FAD-bd_dom"/>
</dbReference>
<dbReference type="InterPro" id="IPR006058">
    <property type="entry name" value="2Fe2S_fd_BS"/>
</dbReference>
<dbReference type="Gene3D" id="2.40.30.10">
    <property type="entry name" value="Translation factors"/>
    <property type="match status" value="1"/>
</dbReference>
<evidence type="ECO:0000259" key="2">
    <source>
        <dbReference type="PROSITE" id="PS51085"/>
    </source>
</evidence>
<dbReference type="InterPro" id="IPR017938">
    <property type="entry name" value="Riboflavin_synthase-like_b-brl"/>
</dbReference>